<dbReference type="Gene3D" id="3.40.190.10">
    <property type="entry name" value="Periplasmic binding protein-like II"/>
    <property type="match status" value="3"/>
</dbReference>
<feature type="compositionally biased region" description="Low complexity" evidence="1">
    <location>
        <begin position="346"/>
        <end position="357"/>
    </location>
</feature>
<dbReference type="Pfam" id="PF13379">
    <property type="entry name" value="NMT1_2"/>
    <property type="match status" value="1"/>
</dbReference>
<protein>
    <submittedName>
        <fullName evidence="3">ABC transporter substrate-binding protein</fullName>
    </submittedName>
</protein>
<feature type="region of interest" description="Disordered" evidence="1">
    <location>
        <begin position="338"/>
        <end position="357"/>
    </location>
</feature>
<proteinExistence type="predicted"/>
<dbReference type="InterPro" id="IPR006311">
    <property type="entry name" value="TAT_signal"/>
</dbReference>
<evidence type="ECO:0000313" key="4">
    <source>
        <dbReference type="Proteomes" id="UP000030853"/>
    </source>
</evidence>
<feature type="signal peptide" evidence="2">
    <location>
        <begin position="1"/>
        <end position="36"/>
    </location>
</feature>
<gene>
    <name evidence="3" type="ORF">QU24_10780</name>
</gene>
<evidence type="ECO:0000256" key="1">
    <source>
        <dbReference type="SAM" id="MobiDB-lite"/>
    </source>
</evidence>
<dbReference type="Proteomes" id="UP000030853">
    <property type="component" value="Unassembled WGS sequence"/>
</dbReference>
<feature type="chain" id="PRO_5002080753" evidence="2">
    <location>
        <begin position="37"/>
        <end position="357"/>
    </location>
</feature>
<dbReference type="RefSeq" id="WP_039330846.1">
    <property type="nucleotide sequence ID" value="NZ_JTJJ01000036.1"/>
</dbReference>
<organism evidence="3 4">
    <name type="scientific">Pantoea rodasii</name>
    <dbReference type="NCBI Taxonomy" id="1076549"/>
    <lineage>
        <taxon>Bacteria</taxon>
        <taxon>Pseudomonadati</taxon>
        <taxon>Pseudomonadota</taxon>
        <taxon>Gammaproteobacteria</taxon>
        <taxon>Enterobacterales</taxon>
        <taxon>Erwiniaceae</taxon>
        <taxon>Pantoea</taxon>
    </lineage>
</organism>
<keyword evidence="2" id="KW-0732">Signal</keyword>
<dbReference type="PROSITE" id="PS51318">
    <property type="entry name" value="TAT"/>
    <property type="match status" value="1"/>
</dbReference>
<accession>A0A0B1RAE1</accession>
<name>A0A0B1RAE1_9GAMM</name>
<evidence type="ECO:0000313" key="3">
    <source>
        <dbReference type="EMBL" id="KHJ68070.1"/>
    </source>
</evidence>
<dbReference type="PANTHER" id="PTHR30024">
    <property type="entry name" value="ALIPHATIC SULFONATES-BINDING PROTEIN-RELATED"/>
    <property type="match status" value="1"/>
</dbReference>
<dbReference type="PANTHER" id="PTHR30024:SF21">
    <property type="entry name" value="ABC TRANSPORTER SUBSTRATE-BINDING PROTEIN"/>
    <property type="match status" value="1"/>
</dbReference>
<comment type="caution">
    <text evidence="3">The sequence shown here is derived from an EMBL/GenBank/DDBJ whole genome shotgun (WGS) entry which is preliminary data.</text>
</comment>
<reference evidence="3 4" key="1">
    <citation type="submission" date="2014-11" db="EMBL/GenBank/DDBJ databases">
        <title>Genome sequencing of Pantoea rodasii ND03.</title>
        <authorList>
            <person name="Muhamad Yunos N.Y."/>
            <person name="Chan K.-G."/>
        </authorList>
    </citation>
    <scope>NUCLEOTIDE SEQUENCE [LARGE SCALE GENOMIC DNA]</scope>
    <source>
        <strain evidence="3 4">ND03</strain>
    </source>
</reference>
<dbReference type="AlphaFoldDB" id="A0A0B1RAE1"/>
<dbReference type="EMBL" id="JTJJ01000036">
    <property type="protein sequence ID" value="KHJ68070.1"/>
    <property type="molecule type" value="Genomic_DNA"/>
</dbReference>
<dbReference type="SUPFAM" id="SSF53850">
    <property type="entry name" value="Periplasmic binding protein-like II"/>
    <property type="match status" value="1"/>
</dbReference>
<evidence type="ECO:0000256" key="2">
    <source>
        <dbReference type="SAM" id="SignalP"/>
    </source>
</evidence>
<sequence>MAMHNISLSRRALLRGVSLVSAGMAVNPLLSSNVFAEDKPLKTIKLAWGQTAVCQAPISVALKQGFFKKYGLNVEPVNFSGPTDALLQAIATGQADGGIGMALRWLKPLEQGFDVDLTVGTHGGCMRLLTPQNSGIRDVKDLVGKSVAVSDQASPIRNFFAVQLAKQGIDPDKQVNWLQYPPDLFGEALRKGEVQALATDDPQGWLLKKQHDLLEVDNNLKGEYATMTCCVLGLRGSLVRDDPATARAITQAIVDAQQWTADHPAETAKIFQPFVPGSVPVEDITAMLKEHTHHHHSTGAQLRSEVATYVEELKKINVIRPDTDAQRFAEHYVPELLPAESPHQHASNMAQMSNMSS</sequence>